<protein>
    <submittedName>
        <fullName evidence="1">Uncharacterized protein</fullName>
    </submittedName>
</protein>
<accession>A0A0E9W876</accession>
<reference evidence="1" key="1">
    <citation type="submission" date="2014-11" db="EMBL/GenBank/DDBJ databases">
        <authorList>
            <person name="Amaro Gonzalez C."/>
        </authorList>
    </citation>
    <scope>NUCLEOTIDE SEQUENCE</scope>
</reference>
<reference evidence="1" key="2">
    <citation type="journal article" date="2015" name="Fish Shellfish Immunol.">
        <title>Early steps in the European eel (Anguilla anguilla)-Vibrio vulnificus interaction in the gills: Role of the RtxA13 toxin.</title>
        <authorList>
            <person name="Callol A."/>
            <person name="Pajuelo D."/>
            <person name="Ebbesson L."/>
            <person name="Teles M."/>
            <person name="MacKenzie S."/>
            <person name="Amaro C."/>
        </authorList>
    </citation>
    <scope>NUCLEOTIDE SEQUENCE</scope>
</reference>
<organism evidence="1">
    <name type="scientific">Anguilla anguilla</name>
    <name type="common">European freshwater eel</name>
    <name type="synonym">Muraena anguilla</name>
    <dbReference type="NCBI Taxonomy" id="7936"/>
    <lineage>
        <taxon>Eukaryota</taxon>
        <taxon>Metazoa</taxon>
        <taxon>Chordata</taxon>
        <taxon>Craniata</taxon>
        <taxon>Vertebrata</taxon>
        <taxon>Euteleostomi</taxon>
        <taxon>Actinopterygii</taxon>
        <taxon>Neopterygii</taxon>
        <taxon>Teleostei</taxon>
        <taxon>Anguilliformes</taxon>
        <taxon>Anguillidae</taxon>
        <taxon>Anguilla</taxon>
    </lineage>
</organism>
<name>A0A0E9W876_ANGAN</name>
<dbReference type="EMBL" id="GBXM01022010">
    <property type="protein sequence ID" value="JAH86567.1"/>
    <property type="molecule type" value="Transcribed_RNA"/>
</dbReference>
<sequence>MFTENKKNFECLVNMRLYALRFSFSSFCRSRTLHTYRSNCHLKPGYCGLRVI</sequence>
<proteinExistence type="predicted"/>
<evidence type="ECO:0000313" key="1">
    <source>
        <dbReference type="EMBL" id="JAH86567.1"/>
    </source>
</evidence>
<dbReference type="AlphaFoldDB" id="A0A0E9W876"/>